<evidence type="ECO:0000313" key="1">
    <source>
        <dbReference type="EMBL" id="CAG7824194.1"/>
    </source>
</evidence>
<gene>
    <name evidence="1" type="ORF">AFUS01_LOCUS34365</name>
</gene>
<keyword evidence="2" id="KW-1185">Reference proteome</keyword>
<sequence>MWFVNRMLTFLRKIVDAIWNVLKAIRSLSPIYLDLPAFGNNAENPEGEEFFDALDDVPWLQEGTRQRGKCPRG</sequence>
<accession>A0A8J2LJE2</accession>
<reference evidence="1" key="1">
    <citation type="submission" date="2021-06" db="EMBL/GenBank/DDBJ databases">
        <authorList>
            <person name="Hodson N. C."/>
            <person name="Mongue J. A."/>
            <person name="Jaron S. K."/>
        </authorList>
    </citation>
    <scope>NUCLEOTIDE SEQUENCE</scope>
</reference>
<dbReference type="EMBL" id="CAJVCH010531963">
    <property type="protein sequence ID" value="CAG7824194.1"/>
    <property type="molecule type" value="Genomic_DNA"/>
</dbReference>
<comment type="caution">
    <text evidence="1">The sequence shown here is derived from an EMBL/GenBank/DDBJ whole genome shotgun (WGS) entry which is preliminary data.</text>
</comment>
<evidence type="ECO:0000313" key="2">
    <source>
        <dbReference type="Proteomes" id="UP000708208"/>
    </source>
</evidence>
<proteinExistence type="predicted"/>
<dbReference type="AlphaFoldDB" id="A0A8J2LJE2"/>
<dbReference type="Proteomes" id="UP000708208">
    <property type="component" value="Unassembled WGS sequence"/>
</dbReference>
<protein>
    <submittedName>
        <fullName evidence="1">Uncharacterized protein</fullName>
    </submittedName>
</protein>
<organism evidence="1 2">
    <name type="scientific">Allacma fusca</name>
    <dbReference type="NCBI Taxonomy" id="39272"/>
    <lineage>
        <taxon>Eukaryota</taxon>
        <taxon>Metazoa</taxon>
        <taxon>Ecdysozoa</taxon>
        <taxon>Arthropoda</taxon>
        <taxon>Hexapoda</taxon>
        <taxon>Collembola</taxon>
        <taxon>Symphypleona</taxon>
        <taxon>Sminthuridae</taxon>
        <taxon>Allacma</taxon>
    </lineage>
</organism>
<name>A0A8J2LJE2_9HEXA</name>